<dbReference type="Pfam" id="PF00534">
    <property type="entry name" value="Glycos_transf_1"/>
    <property type="match status" value="1"/>
</dbReference>
<organism evidence="2 3">
    <name type="scientific">Loktanella atrilutea</name>
    <dbReference type="NCBI Taxonomy" id="366533"/>
    <lineage>
        <taxon>Bacteria</taxon>
        <taxon>Pseudomonadati</taxon>
        <taxon>Pseudomonadota</taxon>
        <taxon>Alphaproteobacteria</taxon>
        <taxon>Rhodobacterales</taxon>
        <taxon>Roseobacteraceae</taxon>
        <taxon>Loktanella</taxon>
    </lineage>
</organism>
<dbReference type="OrthoDB" id="7819717at2"/>
<dbReference type="Proteomes" id="UP000183987">
    <property type="component" value="Unassembled WGS sequence"/>
</dbReference>
<evidence type="ECO:0000259" key="1">
    <source>
        <dbReference type="Pfam" id="PF00534"/>
    </source>
</evidence>
<keyword evidence="3" id="KW-1185">Reference proteome</keyword>
<keyword evidence="2" id="KW-0808">Transferase</keyword>
<dbReference type="PANTHER" id="PTHR12526">
    <property type="entry name" value="GLYCOSYLTRANSFERASE"/>
    <property type="match status" value="1"/>
</dbReference>
<name>A0A1M4WXH3_LOKAT</name>
<proteinExistence type="predicted"/>
<dbReference type="PANTHER" id="PTHR12526:SF637">
    <property type="entry name" value="GLYCOSYLTRANSFERASE EPSF-RELATED"/>
    <property type="match status" value="1"/>
</dbReference>
<evidence type="ECO:0000313" key="2">
    <source>
        <dbReference type="EMBL" id="SHE85753.1"/>
    </source>
</evidence>
<dbReference type="STRING" id="366533.SAMN05444339_102265"/>
<accession>A0A1M4WXH3</accession>
<dbReference type="RefSeq" id="WP_072856400.1">
    <property type="nucleotide sequence ID" value="NZ_FQUE01000002.1"/>
</dbReference>
<dbReference type="GO" id="GO:0016757">
    <property type="term" value="F:glycosyltransferase activity"/>
    <property type="evidence" value="ECO:0007669"/>
    <property type="project" value="InterPro"/>
</dbReference>
<dbReference type="AlphaFoldDB" id="A0A1M4WXH3"/>
<dbReference type="InterPro" id="IPR001296">
    <property type="entry name" value="Glyco_trans_1"/>
</dbReference>
<dbReference type="Gene3D" id="3.40.50.2000">
    <property type="entry name" value="Glycogen Phosphorylase B"/>
    <property type="match status" value="2"/>
</dbReference>
<dbReference type="EMBL" id="FQUE01000002">
    <property type="protein sequence ID" value="SHE85753.1"/>
    <property type="molecule type" value="Genomic_DNA"/>
</dbReference>
<dbReference type="CDD" id="cd03801">
    <property type="entry name" value="GT4_PimA-like"/>
    <property type="match status" value="1"/>
</dbReference>
<evidence type="ECO:0000313" key="3">
    <source>
        <dbReference type="Proteomes" id="UP000183987"/>
    </source>
</evidence>
<gene>
    <name evidence="2" type="ORF">SAMN05444339_102265</name>
</gene>
<sequence>MMAAVPDIAVVDPCCARGYTPATLLAGGLGGTEATVLRVMTVLSRDMAITHYQRGRTERDATKAGVMRPLADVFTADATPTLIVINAWKVACKLRKTQPAARIVLWLHNHPGRHNRPMARALTEAGVEVICVSASHARSLRRFLSAGPGLSIDHIHNPIAPGLRPDGTRHDPDRLLFASSPHKGLAQVFARFRTARDAIPTLTLAVADPGYLAWDTGPVPDGVTFLGPLPHTELIAQMRRSLCLFYPQTTFAETFGLVMAEAQSVGLPVLAHDRLGANAEVVATPGQLLDAADDTAILARLLAWRSQRPEVCGNPDFTLDAVCRRWRDRLMSRAARNMERVA</sequence>
<feature type="domain" description="Glycosyl transferase family 1" evidence="1">
    <location>
        <begin position="182"/>
        <end position="297"/>
    </location>
</feature>
<dbReference type="SUPFAM" id="SSF53756">
    <property type="entry name" value="UDP-Glycosyltransferase/glycogen phosphorylase"/>
    <property type="match status" value="1"/>
</dbReference>
<protein>
    <submittedName>
        <fullName evidence="2">Glycosyl transferases group 1</fullName>
    </submittedName>
</protein>
<reference evidence="3" key="1">
    <citation type="submission" date="2016-11" db="EMBL/GenBank/DDBJ databases">
        <authorList>
            <person name="Varghese N."/>
            <person name="Submissions S."/>
        </authorList>
    </citation>
    <scope>NUCLEOTIDE SEQUENCE [LARGE SCALE GENOMIC DNA]</scope>
    <source>
        <strain evidence="3">DSM 29326</strain>
    </source>
</reference>